<keyword evidence="3" id="KW-1185">Reference proteome</keyword>
<comment type="caution">
    <text evidence="2">The sequence shown here is derived from an EMBL/GenBank/DDBJ whole genome shotgun (WGS) entry which is preliminary data.</text>
</comment>
<dbReference type="AlphaFoldDB" id="A0A9N9NLT2"/>
<dbReference type="EMBL" id="CAJVPY010013482">
    <property type="protein sequence ID" value="CAG8740837.1"/>
    <property type="molecule type" value="Genomic_DNA"/>
</dbReference>
<dbReference type="Proteomes" id="UP000789405">
    <property type="component" value="Unassembled WGS sequence"/>
</dbReference>
<reference evidence="2" key="1">
    <citation type="submission" date="2021-06" db="EMBL/GenBank/DDBJ databases">
        <authorList>
            <person name="Kallberg Y."/>
            <person name="Tangrot J."/>
            <person name="Rosling A."/>
        </authorList>
    </citation>
    <scope>NUCLEOTIDE SEQUENCE</scope>
    <source>
        <strain evidence="2">MA453B</strain>
    </source>
</reference>
<gene>
    <name evidence="2" type="ORF">DERYTH_LOCUS15993</name>
</gene>
<evidence type="ECO:0000256" key="1">
    <source>
        <dbReference type="SAM" id="Phobius"/>
    </source>
</evidence>
<keyword evidence="1" id="KW-0472">Membrane</keyword>
<keyword evidence="1" id="KW-1133">Transmembrane helix</keyword>
<keyword evidence="1" id="KW-0812">Transmembrane</keyword>
<feature type="transmembrane region" description="Helical" evidence="1">
    <location>
        <begin position="6"/>
        <end position="24"/>
    </location>
</feature>
<accession>A0A9N9NLT2</accession>
<evidence type="ECO:0000313" key="2">
    <source>
        <dbReference type="EMBL" id="CAG8740837.1"/>
    </source>
</evidence>
<feature type="transmembrane region" description="Helical" evidence="1">
    <location>
        <begin position="36"/>
        <end position="56"/>
    </location>
</feature>
<sequence>MLIIIIVSHVGVVVSGIAIIIVAVTGDSVLEISSSYWPLLFLELSIQVIVVIFGVFVTGVIFHIFDFMASVLLALGGFPYCR</sequence>
<organism evidence="2 3">
    <name type="scientific">Dentiscutata erythropus</name>
    <dbReference type="NCBI Taxonomy" id="1348616"/>
    <lineage>
        <taxon>Eukaryota</taxon>
        <taxon>Fungi</taxon>
        <taxon>Fungi incertae sedis</taxon>
        <taxon>Mucoromycota</taxon>
        <taxon>Glomeromycotina</taxon>
        <taxon>Glomeromycetes</taxon>
        <taxon>Diversisporales</taxon>
        <taxon>Gigasporaceae</taxon>
        <taxon>Dentiscutata</taxon>
    </lineage>
</organism>
<name>A0A9N9NLT2_9GLOM</name>
<protein>
    <submittedName>
        <fullName evidence="2">27387_t:CDS:1</fullName>
    </submittedName>
</protein>
<evidence type="ECO:0000313" key="3">
    <source>
        <dbReference type="Proteomes" id="UP000789405"/>
    </source>
</evidence>
<feature type="non-terminal residue" evidence="2">
    <location>
        <position position="1"/>
    </location>
</feature>
<proteinExistence type="predicted"/>